<dbReference type="OrthoDB" id="9801156at2"/>
<keyword evidence="4" id="KW-1185">Reference proteome</keyword>
<reference evidence="3 4" key="1">
    <citation type="submission" date="2016-07" db="EMBL/GenBank/DDBJ databases">
        <title>Genome of Pelobium manganitolerans.</title>
        <authorList>
            <person name="Wu S."/>
            <person name="Wang G."/>
        </authorList>
    </citation>
    <scope>NUCLEOTIDE SEQUENCE [LARGE SCALE GENOMIC DNA]</scope>
    <source>
        <strain evidence="3 4">YS-25</strain>
    </source>
</reference>
<feature type="domain" description="Alcohol dehydrogenase iron-type/glycerol dehydrogenase GldA" evidence="2">
    <location>
        <begin position="8"/>
        <end position="94"/>
    </location>
</feature>
<keyword evidence="1" id="KW-0560">Oxidoreductase</keyword>
<dbReference type="InterPro" id="IPR001670">
    <property type="entry name" value="ADH_Fe/GldA"/>
</dbReference>
<dbReference type="GO" id="GO:0046872">
    <property type="term" value="F:metal ion binding"/>
    <property type="evidence" value="ECO:0007669"/>
    <property type="project" value="InterPro"/>
</dbReference>
<dbReference type="SUPFAM" id="SSF56796">
    <property type="entry name" value="Dehydroquinate synthase-like"/>
    <property type="match status" value="1"/>
</dbReference>
<dbReference type="RefSeq" id="WP_120181785.1">
    <property type="nucleotide sequence ID" value="NZ_CBINCU010000010.1"/>
</dbReference>
<dbReference type="EMBL" id="MBTA01000023">
    <property type="protein sequence ID" value="RKD16284.1"/>
    <property type="molecule type" value="Genomic_DNA"/>
</dbReference>
<accession>A0A419S615</accession>
<protein>
    <recommendedName>
        <fullName evidence="2">Alcohol dehydrogenase iron-type/glycerol dehydrogenase GldA domain-containing protein</fullName>
    </recommendedName>
</protein>
<dbReference type="Proteomes" id="UP000283433">
    <property type="component" value="Unassembled WGS sequence"/>
</dbReference>
<proteinExistence type="predicted"/>
<evidence type="ECO:0000313" key="3">
    <source>
        <dbReference type="EMBL" id="RKD16284.1"/>
    </source>
</evidence>
<gene>
    <name evidence="3" type="ORF">BCY91_05280</name>
</gene>
<organism evidence="3 4">
    <name type="scientific">Pelobium manganitolerans</name>
    <dbReference type="NCBI Taxonomy" id="1842495"/>
    <lineage>
        <taxon>Bacteria</taxon>
        <taxon>Pseudomonadati</taxon>
        <taxon>Bacteroidota</taxon>
        <taxon>Sphingobacteriia</taxon>
        <taxon>Sphingobacteriales</taxon>
        <taxon>Sphingobacteriaceae</taxon>
        <taxon>Pelobium</taxon>
    </lineage>
</organism>
<evidence type="ECO:0000259" key="2">
    <source>
        <dbReference type="Pfam" id="PF00465"/>
    </source>
</evidence>
<comment type="caution">
    <text evidence="3">The sequence shown here is derived from an EMBL/GenBank/DDBJ whole genome shotgun (WGS) entry which is preliminary data.</text>
</comment>
<name>A0A419S615_9SPHI</name>
<dbReference type="Gene3D" id="3.40.50.1970">
    <property type="match status" value="1"/>
</dbReference>
<dbReference type="GO" id="GO:0016491">
    <property type="term" value="F:oxidoreductase activity"/>
    <property type="evidence" value="ECO:0007669"/>
    <property type="project" value="UniProtKB-KW"/>
</dbReference>
<dbReference type="Pfam" id="PF00465">
    <property type="entry name" value="Fe-ADH"/>
    <property type="match status" value="1"/>
</dbReference>
<evidence type="ECO:0000256" key="1">
    <source>
        <dbReference type="ARBA" id="ARBA00023002"/>
    </source>
</evidence>
<dbReference type="AlphaFoldDB" id="A0A419S615"/>
<evidence type="ECO:0000313" key="4">
    <source>
        <dbReference type="Proteomes" id="UP000283433"/>
    </source>
</evidence>
<sequence length="158" mass="17859">MELKNQQTKVLRGKNVLDLLCDECSALGEKAFIVFADPEVKQSGLYARVVSLLNICGTQHVTFECLSKQLCSKELKTANEIARNHSVDMLLAIGNQQLSEFSQQLSLNFFEQPNQPSAHLPIISIWANQNYSFKNDCKDHRSHLVLPKPVAHFTDFEL</sequence>